<protein>
    <submittedName>
        <fullName evidence="1">Uncharacterized protein</fullName>
    </submittedName>
</protein>
<organism evidence="1 2">
    <name type="scientific">Providencia rettgeri</name>
    <dbReference type="NCBI Taxonomy" id="587"/>
    <lineage>
        <taxon>Bacteria</taxon>
        <taxon>Pseudomonadati</taxon>
        <taxon>Pseudomonadota</taxon>
        <taxon>Gammaproteobacteria</taxon>
        <taxon>Enterobacterales</taxon>
        <taxon>Morganellaceae</taxon>
        <taxon>Providencia</taxon>
    </lineage>
</organism>
<sequence>MIAMLTIVLTQFLGNFTGNTRGSGCFIEK</sequence>
<evidence type="ECO:0000313" key="2">
    <source>
        <dbReference type="Proteomes" id="UP000834611"/>
    </source>
</evidence>
<proteinExistence type="predicted"/>
<dbReference type="AlphaFoldDB" id="A0A9N8GVJ5"/>
<name>A0A9N8GVJ5_PRORE</name>
<accession>A0A9N8GVJ5</accession>
<dbReference type="EMBL" id="CAHPSF010000001">
    <property type="protein sequence ID" value="CAB5665277.1"/>
    <property type="molecule type" value="Genomic_DNA"/>
</dbReference>
<comment type="caution">
    <text evidence="1">The sequence shown here is derived from an EMBL/GenBank/DDBJ whole genome shotgun (WGS) entry which is preliminary data.</text>
</comment>
<gene>
    <name evidence="1" type="ORF">GHA_00443</name>
</gene>
<dbReference type="Proteomes" id="UP000834611">
    <property type="component" value="Unassembled WGS sequence"/>
</dbReference>
<reference evidence="1" key="1">
    <citation type="submission" date="2020-05" db="EMBL/GenBank/DDBJ databases">
        <authorList>
            <person name="Delgado-Blas J."/>
        </authorList>
    </citation>
    <scope>NUCLEOTIDE SEQUENCE</scope>
    <source>
        <strain evidence="1">BB1453</strain>
    </source>
</reference>
<evidence type="ECO:0000313" key="1">
    <source>
        <dbReference type="EMBL" id="CAB5665277.1"/>
    </source>
</evidence>